<feature type="region of interest" description="Disordered" evidence="1">
    <location>
        <begin position="166"/>
        <end position="284"/>
    </location>
</feature>
<dbReference type="PROSITE" id="PS00018">
    <property type="entry name" value="EF_HAND_1"/>
    <property type="match status" value="1"/>
</dbReference>
<feature type="region of interest" description="Disordered" evidence="1">
    <location>
        <begin position="401"/>
        <end position="488"/>
    </location>
</feature>
<feature type="compositionally biased region" description="Basic and acidic residues" evidence="1">
    <location>
        <begin position="299"/>
        <end position="308"/>
    </location>
</feature>
<protein>
    <recommendedName>
        <fullName evidence="3">EF-hand domain-containing protein</fullName>
    </recommendedName>
</protein>
<feature type="compositionally biased region" description="Basic and acidic residues" evidence="1">
    <location>
        <begin position="453"/>
        <end position="465"/>
    </location>
</feature>
<sequence>MSDSESIQFMEFSDMESTNSLHFSKGVPPACEKNVPLPNLNKPPLPVGSRNISSKRHSVQTELEFLEGGCGKALNVAGGACGVDSDGSESIHFQIEGAGQSTSLHSRVFAQRALPSSRERSTSDGGEESIRFTVDDSEGTAGKRGSAAQDSVRDSSIIFNVLEETCDDGTDGARNTTELRNKSLGEAGRRHSDVRPEGADSFSGRPSSLRSGAEVKPGTVGALTLNQLSKPAPTEEPSRRSPSTRTGTTSSIGGELDKTRTPKSVPPRKTRKANRSCSAGRAAATRLISSAESAGAHDMLQRPREGSVKTETPSAAAFASLSQPADLDLGLSQSEIQELFLQAQLYTEHWKLYNDLQRDEIVGLIRRIKEARGVTSFSENIEAFKGAKKAAASKVSFVDVTNGKREEKESSRARHKSDLNSGSNTGHLSACPQSTAGGVSAAACAPSHNASRKHPEPREISHSSEKLTQVHASPMGTTTTPGFSATDVGGEWKSRFEKEVRRDSVRKLADSLGIVWPPPLRDEIYFRTGKRLTPQQREEFYKALALQAKESSKLVNEFHSVCDLDGELAVSCGTRKQRVTRTTVLRKGFELMDINKEGVIQAAELPVLRKLLEAEQEQLKRRASGAPRADTILSLAETENTKLNGTVSVSGCAKRTPVRRKAGFNNELALYSLVLEVFFPLLASSGLLAFDFTTMGLLVFGPANTVPTTAYPNFSKWRTAAQHHFQQYAKCS</sequence>
<dbReference type="InterPro" id="IPR018247">
    <property type="entry name" value="EF_Hand_1_Ca_BS"/>
</dbReference>
<organism evidence="2">
    <name type="scientific">Trypanosoma vivax (strain Y486)</name>
    <dbReference type="NCBI Taxonomy" id="1055687"/>
    <lineage>
        <taxon>Eukaryota</taxon>
        <taxon>Discoba</taxon>
        <taxon>Euglenozoa</taxon>
        <taxon>Kinetoplastea</taxon>
        <taxon>Metakinetoplastina</taxon>
        <taxon>Trypanosomatida</taxon>
        <taxon>Trypanosomatidae</taxon>
        <taxon>Trypanosoma</taxon>
        <taxon>Duttonella</taxon>
    </lineage>
</organism>
<proteinExistence type="predicted"/>
<feature type="compositionally biased region" description="Polar residues" evidence="1">
    <location>
        <begin position="419"/>
        <end position="437"/>
    </location>
</feature>
<dbReference type="AlphaFoldDB" id="G0TZX1"/>
<feature type="region of interest" description="Disordered" evidence="1">
    <location>
        <begin position="112"/>
        <end position="150"/>
    </location>
</feature>
<feature type="compositionally biased region" description="Polar residues" evidence="1">
    <location>
        <begin position="466"/>
        <end position="483"/>
    </location>
</feature>
<evidence type="ECO:0000313" key="2">
    <source>
        <dbReference type="EMBL" id="CCC50149.1"/>
    </source>
</evidence>
<gene>
    <name evidence="2" type="ORF">TVY486_0807560</name>
</gene>
<dbReference type="EMBL" id="HE573024">
    <property type="protein sequence ID" value="CCC50149.1"/>
    <property type="molecule type" value="Genomic_DNA"/>
</dbReference>
<feature type="compositionally biased region" description="Basic and acidic residues" evidence="1">
    <location>
        <begin position="402"/>
        <end position="418"/>
    </location>
</feature>
<feature type="compositionally biased region" description="Basic and acidic residues" evidence="1">
    <location>
        <begin position="117"/>
        <end position="134"/>
    </location>
</feature>
<feature type="compositionally biased region" description="Basic and acidic residues" evidence="1">
    <location>
        <begin position="177"/>
        <end position="198"/>
    </location>
</feature>
<name>G0TZX1_TRYVY</name>
<accession>G0TZX1</accession>
<evidence type="ECO:0000256" key="1">
    <source>
        <dbReference type="SAM" id="MobiDB-lite"/>
    </source>
</evidence>
<feature type="region of interest" description="Disordered" evidence="1">
    <location>
        <begin position="290"/>
        <end position="309"/>
    </location>
</feature>
<dbReference type="VEuPathDB" id="TriTrypDB:TvY486_0807560"/>
<evidence type="ECO:0008006" key="3">
    <source>
        <dbReference type="Google" id="ProtNLM"/>
    </source>
</evidence>
<reference evidence="2" key="1">
    <citation type="journal article" date="2012" name="Proc. Natl. Acad. Sci. U.S.A.">
        <title>Antigenic diversity is generated by distinct evolutionary mechanisms in African trypanosome species.</title>
        <authorList>
            <person name="Jackson A.P."/>
            <person name="Berry A."/>
            <person name="Aslett M."/>
            <person name="Allison H.C."/>
            <person name="Burton P."/>
            <person name="Vavrova-Anderson J."/>
            <person name="Brown R."/>
            <person name="Browne H."/>
            <person name="Corton N."/>
            <person name="Hauser H."/>
            <person name="Gamble J."/>
            <person name="Gilderthorp R."/>
            <person name="Marcello L."/>
            <person name="McQuillan J."/>
            <person name="Otto T.D."/>
            <person name="Quail M.A."/>
            <person name="Sanders M.J."/>
            <person name="van Tonder A."/>
            <person name="Ginger M.L."/>
            <person name="Field M.C."/>
            <person name="Barry J.D."/>
            <person name="Hertz-Fowler C."/>
            <person name="Berriman M."/>
        </authorList>
    </citation>
    <scope>NUCLEOTIDE SEQUENCE</scope>
    <source>
        <strain evidence="2">Y486</strain>
    </source>
</reference>
<feature type="compositionally biased region" description="Low complexity" evidence="1">
    <location>
        <begin position="240"/>
        <end position="254"/>
    </location>
</feature>